<dbReference type="GO" id="GO:0005975">
    <property type="term" value="P:carbohydrate metabolic process"/>
    <property type="evidence" value="ECO:0007669"/>
    <property type="project" value="InterPro"/>
</dbReference>
<name>A0A139IDC8_9PEZI</name>
<keyword evidence="3" id="KW-1185">Reference proteome</keyword>
<accession>A0A139IDC8</accession>
<dbReference type="InterPro" id="IPR008979">
    <property type="entry name" value="Galactose-bd-like_sf"/>
</dbReference>
<protein>
    <recommendedName>
        <fullName evidence="1">F5/8 type C domain-containing protein</fullName>
    </recommendedName>
</protein>
<sequence>MADSVYGRYLVDGDEAFLTTRLNAMIDLYDPWDESLDTHKGLYWREPLAEKEDLYEPDEVGPIVGLPRSHHYFHSGYNDVVISGLLGIRPRDDDVLEIGPTAEGIAWFRLQDVVYHGREIAVEWDADGSRYGRGAGLRVEVDRQLAVSSSRLEKIEVRITKANAPTIDRSKMAKSIQLVRDEFPKGSASSGNDTERIHDAIDGRVWFYPELPQAWDSNATEEASQQWYAIDFGTATELTGRELAFFADGHDFEAPATYDIQQVVDGEWVTIDGEGEPVVANGITHVSWNTISTTQLRVEFPQAAGKRTRLAEFRAF</sequence>
<comment type="caution">
    <text evidence="2">The sequence shown here is derived from an EMBL/GenBank/DDBJ whole genome shotgun (WGS) entry which is preliminary data.</text>
</comment>
<evidence type="ECO:0000259" key="1">
    <source>
        <dbReference type="PROSITE" id="PS50022"/>
    </source>
</evidence>
<dbReference type="EMBL" id="LFZO01000142">
    <property type="protein sequence ID" value="KXT12720.1"/>
    <property type="molecule type" value="Genomic_DNA"/>
</dbReference>
<organism evidence="2 3">
    <name type="scientific">Pseudocercospora musae</name>
    <dbReference type="NCBI Taxonomy" id="113226"/>
    <lineage>
        <taxon>Eukaryota</taxon>
        <taxon>Fungi</taxon>
        <taxon>Dikarya</taxon>
        <taxon>Ascomycota</taxon>
        <taxon>Pezizomycotina</taxon>
        <taxon>Dothideomycetes</taxon>
        <taxon>Dothideomycetidae</taxon>
        <taxon>Mycosphaerellales</taxon>
        <taxon>Mycosphaerellaceae</taxon>
        <taxon>Pseudocercospora</taxon>
    </lineage>
</organism>
<reference evidence="2 3" key="1">
    <citation type="submission" date="2015-07" db="EMBL/GenBank/DDBJ databases">
        <title>Comparative genomics of the Sigatoka disease complex on banana suggests a link between parallel evolutionary changes in Pseudocercospora fijiensis and Pseudocercospora eumusae and increased virulence on the banana host.</title>
        <authorList>
            <person name="Chang T.-C."/>
            <person name="Salvucci A."/>
            <person name="Crous P.W."/>
            <person name="Stergiopoulos I."/>
        </authorList>
    </citation>
    <scope>NUCLEOTIDE SEQUENCE [LARGE SCALE GENOMIC DNA]</scope>
    <source>
        <strain evidence="2 3">CBS 116634</strain>
    </source>
</reference>
<dbReference type="SUPFAM" id="SSF48208">
    <property type="entry name" value="Six-hairpin glycosidases"/>
    <property type="match status" value="1"/>
</dbReference>
<evidence type="ECO:0000313" key="2">
    <source>
        <dbReference type="EMBL" id="KXT12720.1"/>
    </source>
</evidence>
<dbReference type="AlphaFoldDB" id="A0A139IDC8"/>
<gene>
    <name evidence="2" type="ORF">AC579_5208</name>
</gene>
<dbReference type="Pfam" id="PF22422">
    <property type="entry name" value="MGH1-like_GH"/>
    <property type="match status" value="1"/>
</dbReference>
<feature type="domain" description="F5/8 type C" evidence="1">
    <location>
        <begin position="171"/>
        <end position="316"/>
    </location>
</feature>
<dbReference type="InterPro" id="IPR008928">
    <property type="entry name" value="6-hairpin_glycosidase_sf"/>
</dbReference>
<dbReference type="InterPro" id="IPR054491">
    <property type="entry name" value="MGH1-like_GH"/>
</dbReference>
<dbReference type="InterPro" id="IPR000421">
    <property type="entry name" value="FA58C"/>
</dbReference>
<dbReference type="Proteomes" id="UP000073492">
    <property type="component" value="Unassembled WGS sequence"/>
</dbReference>
<dbReference type="OrthoDB" id="5382128at2759"/>
<dbReference type="PROSITE" id="PS50022">
    <property type="entry name" value="FA58C_3"/>
    <property type="match status" value="1"/>
</dbReference>
<dbReference type="SUPFAM" id="SSF49785">
    <property type="entry name" value="Galactose-binding domain-like"/>
    <property type="match status" value="1"/>
</dbReference>
<proteinExistence type="predicted"/>
<dbReference type="Gene3D" id="2.60.120.260">
    <property type="entry name" value="Galactose-binding domain-like"/>
    <property type="match status" value="1"/>
</dbReference>
<evidence type="ECO:0000313" key="3">
    <source>
        <dbReference type="Proteomes" id="UP000073492"/>
    </source>
</evidence>